<evidence type="ECO:0000256" key="5">
    <source>
        <dbReference type="ARBA" id="ARBA00022777"/>
    </source>
</evidence>
<dbReference type="EMBL" id="JBBPBM010000008">
    <property type="protein sequence ID" value="KAK8571445.1"/>
    <property type="molecule type" value="Genomic_DNA"/>
</dbReference>
<evidence type="ECO:0000256" key="2">
    <source>
        <dbReference type="ARBA" id="ARBA00022527"/>
    </source>
</evidence>
<protein>
    <recommendedName>
        <fullName evidence="1">non-specific serine/threonine protein kinase</fullName>
        <ecNumber evidence="1">2.7.11.1</ecNumber>
    </recommendedName>
</protein>
<dbReference type="Gene3D" id="1.10.510.10">
    <property type="entry name" value="Transferase(Phosphotransferase) domain 1"/>
    <property type="match status" value="1"/>
</dbReference>
<keyword evidence="5" id="KW-0418">Kinase</keyword>
<comment type="caution">
    <text evidence="8">The sequence shown here is derived from an EMBL/GenBank/DDBJ whole genome shotgun (WGS) entry which is preliminary data.</text>
</comment>
<evidence type="ECO:0000256" key="4">
    <source>
        <dbReference type="ARBA" id="ARBA00022741"/>
    </source>
</evidence>
<dbReference type="CDD" id="cd12195">
    <property type="entry name" value="CIPK_C"/>
    <property type="match status" value="1"/>
</dbReference>
<dbReference type="PANTHER" id="PTHR43895:SF160">
    <property type="entry name" value="CBL-INTERACTING SERINE_THREONINE-PROTEIN KINASE 14"/>
    <property type="match status" value="1"/>
</dbReference>
<keyword evidence="9" id="KW-1185">Reference proteome</keyword>
<name>A0ABR2F343_9ROSI</name>
<evidence type="ECO:0000259" key="7">
    <source>
        <dbReference type="PROSITE" id="PS50816"/>
    </source>
</evidence>
<keyword evidence="6" id="KW-0067">ATP-binding</keyword>
<feature type="domain" description="NAF" evidence="7">
    <location>
        <begin position="69"/>
        <end position="93"/>
    </location>
</feature>
<dbReference type="EC" id="2.7.11.1" evidence="1"/>
<dbReference type="Gene3D" id="3.30.310.80">
    <property type="entry name" value="Kinase associated domain 1, KA1"/>
    <property type="match status" value="1"/>
</dbReference>
<proteinExistence type="predicted"/>
<dbReference type="InterPro" id="IPR011009">
    <property type="entry name" value="Kinase-like_dom_sf"/>
</dbReference>
<gene>
    <name evidence="8" type="ORF">V6N12_027534</name>
</gene>
<dbReference type="InterPro" id="IPR018451">
    <property type="entry name" value="NAF/FISL_domain"/>
</dbReference>
<reference evidence="8 9" key="1">
    <citation type="journal article" date="2024" name="G3 (Bethesda)">
        <title>Genome assembly of Hibiscus sabdariffa L. provides insights into metabolisms of medicinal natural products.</title>
        <authorList>
            <person name="Kim T."/>
        </authorList>
    </citation>
    <scope>NUCLEOTIDE SEQUENCE [LARGE SCALE GENOMIC DNA]</scope>
    <source>
        <strain evidence="8">TK-2024</strain>
        <tissue evidence="8">Old leaves</tissue>
    </source>
</reference>
<sequence length="202" mass="23451">MLYRNIYRGEFKFPKWTSLELRRFISRLLDTNPETRITIDEIMKDPWFKNGYKEVKVQPLDFEMIEEPQSNVRLNAFDLISFSSGCDLSGLFNDVDFFTQREQFISAEKPWKIIERTRDEVDKMGNVKVISTSESGIRLEHQGSNLVIAIDIHPLTEKLVVVVVNRRELNAESSDEIWIGKLKPSLSDLVYNSESDIAVDSE</sequence>
<dbReference type="SUPFAM" id="SSF56112">
    <property type="entry name" value="Protein kinase-like (PK-like)"/>
    <property type="match status" value="1"/>
</dbReference>
<evidence type="ECO:0000256" key="6">
    <source>
        <dbReference type="ARBA" id="ARBA00022840"/>
    </source>
</evidence>
<dbReference type="InterPro" id="IPR004041">
    <property type="entry name" value="NAF_dom"/>
</dbReference>
<accession>A0ABR2F343</accession>
<evidence type="ECO:0000313" key="8">
    <source>
        <dbReference type="EMBL" id="KAK8571445.1"/>
    </source>
</evidence>
<organism evidence="8 9">
    <name type="scientific">Hibiscus sabdariffa</name>
    <name type="common">roselle</name>
    <dbReference type="NCBI Taxonomy" id="183260"/>
    <lineage>
        <taxon>Eukaryota</taxon>
        <taxon>Viridiplantae</taxon>
        <taxon>Streptophyta</taxon>
        <taxon>Embryophyta</taxon>
        <taxon>Tracheophyta</taxon>
        <taxon>Spermatophyta</taxon>
        <taxon>Magnoliopsida</taxon>
        <taxon>eudicotyledons</taxon>
        <taxon>Gunneridae</taxon>
        <taxon>Pentapetalae</taxon>
        <taxon>rosids</taxon>
        <taxon>malvids</taxon>
        <taxon>Malvales</taxon>
        <taxon>Malvaceae</taxon>
        <taxon>Malvoideae</taxon>
        <taxon>Hibiscus</taxon>
    </lineage>
</organism>
<dbReference type="PANTHER" id="PTHR43895">
    <property type="entry name" value="CALCIUM/CALMODULIN-DEPENDENT PROTEIN KINASE KINASE-RELATED"/>
    <property type="match status" value="1"/>
</dbReference>
<keyword evidence="2" id="KW-0723">Serine/threonine-protein kinase</keyword>
<dbReference type="PROSITE" id="PS50816">
    <property type="entry name" value="NAF"/>
    <property type="match status" value="1"/>
</dbReference>
<keyword evidence="4" id="KW-0547">Nucleotide-binding</keyword>
<evidence type="ECO:0000313" key="9">
    <source>
        <dbReference type="Proteomes" id="UP001472677"/>
    </source>
</evidence>
<dbReference type="Pfam" id="PF03822">
    <property type="entry name" value="NAF"/>
    <property type="match status" value="1"/>
</dbReference>
<keyword evidence="3" id="KW-0808">Transferase</keyword>
<dbReference type="Proteomes" id="UP001472677">
    <property type="component" value="Unassembled WGS sequence"/>
</dbReference>
<evidence type="ECO:0000256" key="1">
    <source>
        <dbReference type="ARBA" id="ARBA00012513"/>
    </source>
</evidence>
<evidence type="ECO:0000256" key="3">
    <source>
        <dbReference type="ARBA" id="ARBA00022679"/>
    </source>
</evidence>